<evidence type="ECO:0000256" key="1">
    <source>
        <dbReference type="ARBA" id="ARBA00022614"/>
    </source>
</evidence>
<evidence type="ECO:0000256" key="2">
    <source>
        <dbReference type="ARBA" id="ARBA00022737"/>
    </source>
</evidence>
<dbReference type="Gene3D" id="3.80.10.10">
    <property type="entry name" value="Ribonuclease Inhibitor"/>
    <property type="match status" value="1"/>
</dbReference>
<evidence type="ECO:0000313" key="4">
    <source>
        <dbReference type="EMBL" id="CAL6082404.1"/>
    </source>
</evidence>
<reference evidence="3" key="1">
    <citation type="submission" date="2023-06" db="EMBL/GenBank/DDBJ databases">
        <authorList>
            <person name="Kurt Z."/>
        </authorList>
    </citation>
    <scope>NUCLEOTIDE SEQUENCE</scope>
</reference>
<gene>
    <name evidence="3" type="ORF">HINF_LOCUS42716</name>
    <name evidence="4" type="ORF">HINF_LOCUS61196</name>
</gene>
<dbReference type="InterPro" id="IPR001611">
    <property type="entry name" value="Leu-rich_rpt"/>
</dbReference>
<sequence>MIIQNNEMLKVLSNEEEIQYDKQMILKYKNNSKSILRICDDQQLISLKFVESFNDMPHKDSYFLEIQQCYKVLFTRFPVNIYRISVNSCNLQNFEGLGQMQHLVYFRSDKNQNLQDISEIKFLVNLTDLELNRNQIINISPLKYLINIVGLSLIGNRIRDIEPLSNLINLEKLFLRDNIIVNIYPLAKLQNLEVLDLSYNPIVYIKTLEQLTKLIELNISQTLTLDLSPIQVLKKHSVYKRVEYKMNDLEQPTKEQIFMSIKFDRFYYLEELTKKLKIKEEKFQNKMKKFNKRILKRYNAAIKSQKIFWEIIKHLFEYMNTGEQ</sequence>
<keyword evidence="1" id="KW-0433">Leucine-rich repeat</keyword>
<protein>
    <submittedName>
        <fullName evidence="3">Leucine-rich repeat domain-containing protein</fullName>
    </submittedName>
    <submittedName>
        <fullName evidence="4">Leucine-rich_repeat domain-containing protein</fullName>
    </submittedName>
</protein>
<dbReference type="EMBL" id="CAXDID020000364">
    <property type="protein sequence ID" value="CAL6082404.1"/>
    <property type="molecule type" value="Genomic_DNA"/>
</dbReference>
<keyword evidence="2" id="KW-0677">Repeat</keyword>
<keyword evidence="5" id="KW-1185">Reference proteome</keyword>
<dbReference type="AlphaFoldDB" id="A0AA86QE15"/>
<name>A0AA86QE15_9EUKA</name>
<evidence type="ECO:0000313" key="5">
    <source>
        <dbReference type="Proteomes" id="UP001642409"/>
    </source>
</evidence>
<dbReference type="PANTHER" id="PTHR46652">
    <property type="entry name" value="LEUCINE-RICH REPEAT AND IQ DOMAIN-CONTAINING PROTEIN 1-RELATED"/>
    <property type="match status" value="1"/>
</dbReference>
<comment type="caution">
    <text evidence="3">The sequence shown here is derived from an EMBL/GenBank/DDBJ whole genome shotgun (WGS) entry which is preliminary data.</text>
</comment>
<dbReference type="SMART" id="SM00365">
    <property type="entry name" value="LRR_SD22"/>
    <property type="match status" value="4"/>
</dbReference>
<reference evidence="4 5" key="2">
    <citation type="submission" date="2024-07" db="EMBL/GenBank/DDBJ databases">
        <authorList>
            <person name="Akdeniz Z."/>
        </authorList>
    </citation>
    <scope>NUCLEOTIDE SEQUENCE [LARGE SCALE GENOMIC DNA]</scope>
</reference>
<dbReference type="PROSITE" id="PS51450">
    <property type="entry name" value="LRR"/>
    <property type="match status" value="4"/>
</dbReference>
<dbReference type="EMBL" id="CATOUU010000855">
    <property type="protein sequence ID" value="CAI9955071.1"/>
    <property type="molecule type" value="Genomic_DNA"/>
</dbReference>
<dbReference type="InterPro" id="IPR032675">
    <property type="entry name" value="LRR_dom_sf"/>
</dbReference>
<proteinExistence type="predicted"/>
<organism evidence="3">
    <name type="scientific">Hexamita inflata</name>
    <dbReference type="NCBI Taxonomy" id="28002"/>
    <lineage>
        <taxon>Eukaryota</taxon>
        <taxon>Metamonada</taxon>
        <taxon>Diplomonadida</taxon>
        <taxon>Hexamitidae</taxon>
        <taxon>Hexamitinae</taxon>
        <taxon>Hexamita</taxon>
    </lineage>
</organism>
<accession>A0AA86QE15</accession>
<evidence type="ECO:0000313" key="3">
    <source>
        <dbReference type="EMBL" id="CAI9955071.1"/>
    </source>
</evidence>
<dbReference type="InterPro" id="IPR050836">
    <property type="entry name" value="SDS22/Internalin_LRR"/>
</dbReference>
<dbReference type="PANTHER" id="PTHR46652:SF3">
    <property type="entry name" value="LEUCINE-RICH REPEAT-CONTAINING PROTEIN 9"/>
    <property type="match status" value="1"/>
</dbReference>
<dbReference type="Proteomes" id="UP001642409">
    <property type="component" value="Unassembled WGS sequence"/>
</dbReference>
<dbReference type="SUPFAM" id="SSF52058">
    <property type="entry name" value="L domain-like"/>
    <property type="match status" value="1"/>
</dbReference>